<name>A0A0A9C4I8_ARUDO</name>
<accession>A0A0A9C4I8</accession>
<protein>
    <submittedName>
        <fullName evidence="1">Uncharacterized protein</fullName>
    </submittedName>
</protein>
<evidence type="ECO:0000313" key="1">
    <source>
        <dbReference type="EMBL" id="JAD71184.1"/>
    </source>
</evidence>
<reference evidence="1" key="1">
    <citation type="submission" date="2014-09" db="EMBL/GenBank/DDBJ databases">
        <authorList>
            <person name="Magalhaes I.L.F."/>
            <person name="Oliveira U."/>
            <person name="Santos F.R."/>
            <person name="Vidigal T.H.D.A."/>
            <person name="Brescovit A.D."/>
            <person name="Santos A.J."/>
        </authorList>
    </citation>
    <scope>NUCLEOTIDE SEQUENCE</scope>
    <source>
        <tissue evidence="1">Shoot tissue taken approximately 20 cm above the soil surface</tissue>
    </source>
</reference>
<proteinExistence type="predicted"/>
<dbReference type="EMBL" id="GBRH01226711">
    <property type="protein sequence ID" value="JAD71184.1"/>
    <property type="molecule type" value="Transcribed_RNA"/>
</dbReference>
<organism evidence="1">
    <name type="scientific">Arundo donax</name>
    <name type="common">Giant reed</name>
    <name type="synonym">Donax arundinaceus</name>
    <dbReference type="NCBI Taxonomy" id="35708"/>
    <lineage>
        <taxon>Eukaryota</taxon>
        <taxon>Viridiplantae</taxon>
        <taxon>Streptophyta</taxon>
        <taxon>Embryophyta</taxon>
        <taxon>Tracheophyta</taxon>
        <taxon>Spermatophyta</taxon>
        <taxon>Magnoliopsida</taxon>
        <taxon>Liliopsida</taxon>
        <taxon>Poales</taxon>
        <taxon>Poaceae</taxon>
        <taxon>PACMAD clade</taxon>
        <taxon>Arundinoideae</taxon>
        <taxon>Arundineae</taxon>
        <taxon>Arundo</taxon>
    </lineage>
</organism>
<sequence length="19" mass="2151">MPGACIVAHHMFDNIFSFI</sequence>
<reference evidence="1" key="2">
    <citation type="journal article" date="2015" name="Data Brief">
        <title>Shoot transcriptome of the giant reed, Arundo donax.</title>
        <authorList>
            <person name="Barrero R.A."/>
            <person name="Guerrero F.D."/>
            <person name="Moolhuijzen P."/>
            <person name="Goolsby J.A."/>
            <person name="Tidwell J."/>
            <person name="Bellgard S.E."/>
            <person name="Bellgard M.I."/>
        </authorList>
    </citation>
    <scope>NUCLEOTIDE SEQUENCE</scope>
    <source>
        <tissue evidence="1">Shoot tissue taken approximately 20 cm above the soil surface</tissue>
    </source>
</reference>
<dbReference type="AlphaFoldDB" id="A0A0A9C4I8"/>